<dbReference type="CDD" id="cd01725">
    <property type="entry name" value="LSm2"/>
    <property type="match status" value="1"/>
</dbReference>
<protein>
    <recommendedName>
        <fullName evidence="1">Sm-like protein LSM2</fullName>
    </recommendedName>
</protein>
<keyword evidence="4" id="KW-1185">Reference proteome</keyword>
<keyword evidence="1" id="KW-0694">RNA-binding</keyword>
<gene>
    <name evidence="3" type="ORF">RD792_009407</name>
</gene>
<keyword evidence="1" id="KW-0747">Spliceosome</keyword>
<dbReference type="InterPro" id="IPR016654">
    <property type="entry name" value="U6_snRNA_Lsm2"/>
</dbReference>
<keyword evidence="1" id="KW-0539">Nucleus</keyword>
<keyword evidence="1" id="KW-0507">mRNA processing</keyword>
<feature type="domain" description="Sm" evidence="2">
    <location>
        <begin position="8"/>
        <end position="96"/>
    </location>
</feature>
<evidence type="ECO:0000256" key="1">
    <source>
        <dbReference type="PIRNR" id="PIRNR016394"/>
    </source>
</evidence>
<comment type="caution">
    <text evidence="3">The sequence shown here is derived from an EMBL/GenBank/DDBJ whole genome shotgun (WGS) entry which is preliminary data.</text>
</comment>
<name>A0ABR0D0D7_9LAMI</name>
<dbReference type="InterPro" id="IPR047575">
    <property type="entry name" value="Sm"/>
</dbReference>
<dbReference type="SMART" id="SM00651">
    <property type="entry name" value="Sm"/>
    <property type="match status" value="1"/>
</dbReference>
<dbReference type="InterPro" id="IPR001163">
    <property type="entry name" value="Sm_dom_euk/arc"/>
</dbReference>
<proteinExistence type="inferred from homology"/>
<dbReference type="PIRSF" id="PIRSF016394">
    <property type="entry name" value="U6_snRNA_Lsm2"/>
    <property type="match status" value="1"/>
</dbReference>
<evidence type="ECO:0000259" key="2">
    <source>
        <dbReference type="PROSITE" id="PS52002"/>
    </source>
</evidence>
<dbReference type="InterPro" id="IPR010920">
    <property type="entry name" value="LSM_dom_sf"/>
</dbReference>
<reference evidence="3 4" key="1">
    <citation type="journal article" date="2023" name="bioRxiv">
        <title>Genome report: Whole genome sequence and annotation of Penstemon davidsonii.</title>
        <authorList>
            <person name="Ostevik K.L."/>
            <person name="Alabady M."/>
            <person name="Zhang M."/>
            <person name="Rausher M.D."/>
        </authorList>
    </citation>
    <scope>NUCLEOTIDE SEQUENCE [LARGE SCALE GENOMIC DNA]</scope>
    <source>
        <strain evidence="3">DNT005</strain>
        <tissue evidence="3">Whole leaf</tissue>
    </source>
</reference>
<accession>A0ABR0D0D7</accession>
<dbReference type="Proteomes" id="UP001291926">
    <property type="component" value="Unassembled WGS sequence"/>
</dbReference>
<sequence>MVIPGVQLFFSYFKDLVGREVTVELKNDLAIRGTLHSVDQYLNIKLENTRVVDQDKYPHMVKPNSFFYFFPPSRLSVRNCFIRGSVVRYVQLPPEGVDVELLHDATRREARGG</sequence>
<dbReference type="PANTHER" id="PTHR13829:SF5">
    <property type="entry name" value="SM-LIKE PROTEIN LSM2"/>
    <property type="match status" value="1"/>
</dbReference>
<evidence type="ECO:0000313" key="3">
    <source>
        <dbReference type="EMBL" id="KAK4482256.1"/>
    </source>
</evidence>
<comment type="similarity">
    <text evidence="1">Belongs to the snRNP Sm proteins family.</text>
</comment>
<organism evidence="3 4">
    <name type="scientific">Penstemon davidsonii</name>
    <dbReference type="NCBI Taxonomy" id="160366"/>
    <lineage>
        <taxon>Eukaryota</taxon>
        <taxon>Viridiplantae</taxon>
        <taxon>Streptophyta</taxon>
        <taxon>Embryophyta</taxon>
        <taxon>Tracheophyta</taxon>
        <taxon>Spermatophyta</taxon>
        <taxon>Magnoliopsida</taxon>
        <taxon>eudicotyledons</taxon>
        <taxon>Gunneridae</taxon>
        <taxon>Pentapetalae</taxon>
        <taxon>asterids</taxon>
        <taxon>lamiids</taxon>
        <taxon>Lamiales</taxon>
        <taxon>Plantaginaceae</taxon>
        <taxon>Cheloneae</taxon>
        <taxon>Penstemon</taxon>
    </lineage>
</organism>
<dbReference type="EMBL" id="JAYDYQ010002534">
    <property type="protein sequence ID" value="KAK4482256.1"/>
    <property type="molecule type" value="Genomic_DNA"/>
</dbReference>
<dbReference type="SUPFAM" id="SSF50182">
    <property type="entry name" value="Sm-like ribonucleoproteins"/>
    <property type="match status" value="1"/>
</dbReference>
<keyword evidence="1" id="KW-0687">Ribonucleoprotein</keyword>
<evidence type="ECO:0000313" key="4">
    <source>
        <dbReference type="Proteomes" id="UP001291926"/>
    </source>
</evidence>
<dbReference type="Gene3D" id="2.30.30.100">
    <property type="match status" value="1"/>
</dbReference>
<dbReference type="Pfam" id="PF01423">
    <property type="entry name" value="LSM"/>
    <property type="match status" value="1"/>
</dbReference>
<dbReference type="PANTHER" id="PTHR13829">
    <property type="entry name" value="SNRNP CORE PROTEIN FAMILY MEMBER"/>
    <property type="match status" value="1"/>
</dbReference>
<comment type="function">
    <text evidence="1">Component of LSM protein complexes, which are involved in RNA processing.</text>
</comment>
<keyword evidence="1" id="KW-0508">mRNA splicing</keyword>
<dbReference type="PROSITE" id="PS52002">
    <property type="entry name" value="SM"/>
    <property type="match status" value="1"/>
</dbReference>